<gene>
    <name evidence="2" type="ORF">SAMN05421799_105120</name>
</gene>
<dbReference type="NCBIfam" id="NF041131">
    <property type="entry name" value="RicT_YaaT_fam"/>
    <property type="match status" value="1"/>
</dbReference>
<dbReference type="Proteomes" id="UP000186156">
    <property type="component" value="Unassembled WGS sequence"/>
</dbReference>
<name>A0A1N7MG12_9BACL</name>
<dbReference type="InterPro" id="IPR007557">
    <property type="entry name" value="PSP1_C"/>
</dbReference>
<dbReference type="STRING" id="252246.SAMN05421799_105120"/>
<evidence type="ECO:0000313" key="2">
    <source>
        <dbReference type="EMBL" id="SIS84988.1"/>
    </source>
</evidence>
<reference evidence="3" key="1">
    <citation type="submission" date="2017-01" db="EMBL/GenBank/DDBJ databases">
        <authorList>
            <person name="Varghese N."/>
            <person name="Submissions S."/>
        </authorList>
    </citation>
    <scope>NUCLEOTIDE SEQUENCE [LARGE SCALE GENOMIC DNA]</scope>
    <source>
        <strain evidence="3">DSM 16176</strain>
    </source>
</reference>
<dbReference type="Pfam" id="PF04468">
    <property type="entry name" value="PSP1"/>
    <property type="match status" value="1"/>
</dbReference>
<dbReference type="GO" id="GO:0005737">
    <property type="term" value="C:cytoplasm"/>
    <property type="evidence" value="ECO:0007669"/>
    <property type="project" value="TreeGrafter"/>
</dbReference>
<dbReference type="InterPro" id="IPR047767">
    <property type="entry name" value="PSP1-like"/>
</dbReference>
<organism evidence="2 3">
    <name type="scientific">Alicyclobacillus vulcanalis</name>
    <dbReference type="NCBI Taxonomy" id="252246"/>
    <lineage>
        <taxon>Bacteria</taxon>
        <taxon>Bacillati</taxon>
        <taxon>Bacillota</taxon>
        <taxon>Bacilli</taxon>
        <taxon>Bacillales</taxon>
        <taxon>Alicyclobacillaceae</taxon>
        <taxon>Alicyclobacillus</taxon>
    </lineage>
</organism>
<evidence type="ECO:0000313" key="3">
    <source>
        <dbReference type="Proteomes" id="UP000186156"/>
    </source>
</evidence>
<dbReference type="EMBL" id="FTOO01000005">
    <property type="protein sequence ID" value="SIS84988.1"/>
    <property type="molecule type" value="Genomic_DNA"/>
</dbReference>
<keyword evidence="3" id="KW-1185">Reference proteome</keyword>
<dbReference type="PROSITE" id="PS51411">
    <property type="entry name" value="PSP1_C"/>
    <property type="match status" value="1"/>
</dbReference>
<dbReference type="OrthoDB" id="9779344at2"/>
<dbReference type="PANTHER" id="PTHR43830">
    <property type="entry name" value="PROTEIN PSP1"/>
    <property type="match status" value="1"/>
</dbReference>
<dbReference type="AlphaFoldDB" id="A0A1N7MG12"/>
<dbReference type="PANTHER" id="PTHR43830:SF3">
    <property type="entry name" value="PROTEIN PSP1"/>
    <property type="match status" value="1"/>
</dbReference>
<evidence type="ECO:0000259" key="1">
    <source>
        <dbReference type="PROSITE" id="PS51411"/>
    </source>
</evidence>
<accession>A0A1N7MG12</accession>
<protein>
    <submittedName>
        <fullName evidence="2">Cell fate regulator YaaT, PSP1 superfamily (Controls sporulation, competence, biofilm development)</fullName>
    </submittedName>
</protein>
<proteinExistence type="predicted"/>
<sequence length="219" mass="24452">MVTIVGVRFKPAGKIYYFDPGDLPIEKGADVIVETTRGIECGRVVVGPKQVGEEDVVLPLKEVMRIATDADKAVVEENVRRAKQAMGVFREKVAKHGLEMKLVDAEYTFDRNKLIFYFTADGRVDFRELVKDLASVFRVRIELRQIGVRDEAKILGGIGPCGRLLCCSTWMGEFDPVSIRMAKDQSLSLNPSKISGLCGRLMCCLKFENDAYHDQDAMA</sequence>
<feature type="domain" description="PSP1 C-terminal" evidence="1">
    <location>
        <begin position="61"/>
        <end position="146"/>
    </location>
</feature>